<comment type="caution">
    <text evidence="1">The sequence shown here is derived from an EMBL/GenBank/DDBJ whole genome shotgun (WGS) entry which is preliminary data.</text>
</comment>
<dbReference type="Proteomes" id="UP000460298">
    <property type="component" value="Unassembled WGS sequence"/>
</dbReference>
<accession>A0A833LXB8</accession>
<name>A0A833LXB8_9LEPT</name>
<dbReference type="EMBL" id="WBUI01000031">
    <property type="protein sequence ID" value="KAB2929443.1"/>
    <property type="molecule type" value="Genomic_DNA"/>
</dbReference>
<evidence type="ECO:0000313" key="2">
    <source>
        <dbReference type="Proteomes" id="UP000460298"/>
    </source>
</evidence>
<gene>
    <name evidence="1" type="ORF">F9K24_19915</name>
</gene>
<organism evidence="1 2">
    <name type="scientific">Leptonema illini</name>
    <dbReference type="NCBI Taxonomy" id="183"/>
    <lineage>
        <taxon>Bacteria</taxon>
        <taxon>Pseudomonadati</taxon>
        <taxon>Spirochaetota</taxon>
        <taxon>Spirochaetia</taxon>
        <taxon>Leptospirales</taxon>
        <taxon>Leptospiraceae</taxon>
        <taxon>Leptonema</taxon>
    </lineage>
</organism>
<proteinExistence type="predicted"/>
<sequence>MKPMNESRQRKEPERKKVTVRLSKPIRYLYRPELGRLIPVSEASADEYSVTVEMILPSVDLHTESFVQNLMRQFKPDTIADRMQNLMEQNVERDFHRALDRAEYDVVRLSAARVIASDDEPGRVYKFLGDVLKIASRRMETDSRGFVNELTIALQNRGLMQEEQ</sequence>
<protein>
    <submittedName>
        <fullName evidence="1">Uncharacterized protein</fullName>
    </submittedName>
</protein>
<reference evidence="1 2" key="1">
    <citation type="submission" date="2019-10" db="EMBL/GenBank/DDBJ databases">
        <title>Extracellular Electron Transfer in a Candidatus Methanoperedens spp. Enrichment Culture.</title>
        <authorList>
            <person name="Berger S."/>
            <person name="Rangel Shaw D."/>
            <person name="Berben T."/>
            <person name="In 'T Zandt M."/>
            <person name="Frank J."/>
            <person name="Reimann J."/>
            <person name="Jetten M.S.M."/>
            <person name="Welte C.U."/>
        </authorList>
    </citation>
    <scope>NUCLEOTIDE SEQUENCE [LARGE SCALE GENOMIC DNA]</scope>
    <source>
        <strain evidence="1">SB12</strain>
    </source>
</reference>
<dbReference type="AlphaFoldDB" id="A0A833LXB8"/>
<evidence type="ECO:0000313" key="1">
    <source>
        <dbReference type="EMBL" id="KAB2929443.1"/>
    </source>
</evidence>